<reference evidence="3 4" key="1">
    <citation type="submission" date="2011-10" db="EMBL/GenBank/DDBJ databases">
        <authorList>
            <person name="Genoscope - CEA"/>
        </authorList>
    </citation>
    <scope>NUCLEOTIDE SEQUENCE [LARGE SCALE GENOMIC DNA]</scope>
    <source>
        <strain evidence="3 4">RCC 1105</strain>
    </source>
</reference>
<dbReference type="AlphaFoldDB" id="K8F086"/>
<feature type="domain" description="GST C-terminal" evidence="2">
    <location>
        <begin position="97"/>
        <end position="226"/>
    </location>
</feature>
<keyword evidence="4" id="KW-1185">Reference proteome</keyword>
<dbReference type="KEGG" id="bpg:Bathy10g01080"/>
<protein>
    <recommendedName>
        <fullName evidence="5">Glutathione S-transferase</fullName>
    </recommendedName>
</protein>
<dbReference type="GeneID" id="19013185"/>
<sequence>MHCTRISLSLRHSRNATVYMYRIVNLPVKIELVKLHKREHKSEPFLRVNKFGQVPALCVERQKGQVKFVLSESSAILKYLSEKYPSIVSESKMYSDDLREKAKIWSALDWYQTTIRSSAAGVSWHAFVAGNMGGKVSLELAKHYEERLKMSLDVLETLRLGDTFPFLNEREHPSIADLLVIEDIVNLVVLKGSPFREELSSLDQLLAERPRVRKWRDAVMRINKPLWDEIHGVLEMVAENASKKIDSESRRRRFDDVASMSRL</sequence>
<proteinExistence type="predicted"/>
<evidence type="ECO:0000313" key="4">
    <source>
        <dbReference type="Proteomes" id="UP000198341"/>
    </source>
</evidence>
<dbReference type="InterPro" id="IPR040079">
    <property type="entry name" value="Glutathione_S-Trfase"/>
</dbReference>
<dbReference type="Gene3D" id="3.40.30.10">
    <property type="entry name" value="Glutaredoxin"/>
    <property type="match status" value="1"/>
</dbReference>
<dbReference type="PANTHER" id="PTHR44750">
    <property type="entry name" value="GLUTATHIONE S-TRANSFERASE T1-RELATED"/>
    <property type="match status" value="1"/>
</dbReference>
<organism evidence="3 4">
    <name type="scientific">Bathycoccus prasinos</name>
    <dbReference type="NCBI Taxonomy" id="41875"/>
    <lineage>
        <taxon>Eukaryota</taxon>
        <taxon>Viridiplantae</taxon>
        <taxon>Chlorophyta</taxon>
        <taxon>Mamiellophyceae</taxon>
        <taxon>Mamiellales</taxon>
        <taxon>Bathycoccaceae</taxon>
        <taxon>Bathycoccus</taxon>
    </lineage>
</organism>
<dbReference type="STRING" id="41875.K8F086"/>
<dbReference type="InterPro" id="IPR010987">
    <property type="entry name" value="Glutathione-S-Trfase_C-like"/>
</dbReference>
<dbReference type="SFLD" id="SFLDG00358">
    <property type="entry name" value="Main_(cytGST)"/>
    <property type="match status" value="1"/>
</dbReference>
<dbReference type="PANTHER" id="PTHR44750:SF1">
    <property type="entry name" value="GLUTATHIONE S-TRANSFERASE T1-RELATED"/>
    <property type="match status" value="1"/>
</dbReference>
<dbReference type="Gene3D" id="1.20.1050.10">
    <property type="match status" value="1"/>
</dbReference>
<dbReference type="InterPro" id="IPR004045">
    <property type="entry name" value="Glutathione_S-Trfase_N"/>
</dbReference>
<evidence type="ECO:0000259" key="1">
    <source>
        <dbReference type="PROSITE" id="PS50404"/>
    </source>
</evidence>
<dbReference type="SUPFAM" id="SSF47616">
    <property type="entry name" value="GST C-terminal domain-like"/>
    <property type="match status" value="1"/>
</dbReference>
<dbReference type="SUPFAM" id="SSF52833">
    <property type="entry name" value="Thioredoxin-like"/>
    <property type="match status" value="1"/>
</dbReference>
<dbReference type="EMBL" id="FO082269">
    <property type="protein sequence ID" value="CCO18200.1"/>
    <property type="molecule type" value="Genomic_DNA"/>
</dbReference>
<gene>
    <name evidence="3" type="ordered locus">Bathy10g01080</name>
</gene>
<dbReference type="Proteomes" id="UP000198341">
    <property type="component" value="Chromosome 10"/>
</dbReference>
<feature type="domain" description="GST N-terminal" evidence="1">
    <location>
        <begin position="1"/>
        <end position="88"/>
    </location>
</feature>
<dbReference type="Pfam" id="PF02798">
    <property type="entry name" value="GST_N"/>
    <property type="match status" value="1"/>
</dbReference>
<dbReference type="InterPro" id="IPR036249">
    <property type="entry name" value="Thioredoxin-like_sf"/>
</dbReference>
<evidence type="ECO:0000259" key="2">
    <source>
        <dbReference type="PROSITE" id="PS50405"/>
    </source>
</evidence>
<evidence type="ECO:0008006" key="5">
    <source>
        <dbReference type="Google" id="ProtNLM"/>
    </source>
</evidence>
<dbReference type="InterPro" id="IPR036282">
    <property type="entry name" value="Glutathione-S-Trfase_C_sf"/>
</dbReference>
<dbReference type="PROSITE" id="PS50404">
    <property type="entry name" value="GST_NTER"/>
    <property type="match status" value="1"/>
</dbReference>
<dbReference type="OrthoDB" id="422574at2759"/>
<dbReference type="eggNOG" id="KOG0867">
    <property type="taxonomic scope" value="Eukaryota"/>
</dbReference>
<name>K8F086_9CHLO</name>
<accession>K8F086</accession>
<dbReference type="SFLD" id="SFLDS00019">
    <property type="entry name" value="Glutathione_Transferase_(cytos"/>
    <property type="match status" value="1"/>
</dbReference>
<evidence type="ECO:0000313" key="3">
    <source>
        <dbReference type="EMBL" id="CCO18200.1"/>
    </source>
</evidence>
<dbReference type="InterPro" id="IPR043377">
    <property type="entry name" value="GSTT1/2/3"/>
</dbReference>
<dbReference type="RefSeq" id="XP_007510667.1">
    <property type="nucleotide sequence ID" value="XM_007510605.1"/>
</dbReference>
<dbReference type="PROSITE" id="PS50405">
    <property type="entry name" value="GST_CTER"/>
    <property type="match status" value="1"/>
</dbReference>